<dbReference type="EMBL" id="JABBWD010000029">
    <property type="protein sequence ID" value="KAG1776007.1"/>
    <property type="molecule type" value="Genomic_DNA"/>
</dbReference>
<dbReference type="OrthoDB" id="2667096at2759"/>
<reference evidence="1" key="1">
    <citation type="journal article" date="2020" name="New Phytol.">
        <title>Comparative genomics reveals dynamic genome evolution in host specialist ectomycorrhizal fungi.</title>
        <authorList>
            <person name="Lofgren L.A."/>
            <person name="Nguyen N.H."/>
            <person name="Vilgalys R."/>
            <person name="Ruytinx J."/>
            <person name="Liao H.L."/>
            <person name="Branco S."/>
            <person name="Kuo A."/>
            <person name="LaButti K."/>
            <person name="Lipzen A."/>
            <person name="Andreopoulos W."/>
            <person name="Pangilinan J."/>
            <person name="Riley R."/>
            <person name="Hundley H."/>
            <person name="Na H."/>
            <person name="Barry K."/>
            <person name="Grigoriev I.V."/>
            <person name="Stajich J.E."/>
            <person name="Kennedy P.G."/>
        </authorList>
    </citation>
    <scope>NUCLEOTIDE SEQUENCE</scope>
    <source>
        <strain evidence="1">DOB743</strain>
    </source>
</reference>
<comment type="caution">
    <text evidence="1">The sequence shown here is derived from an EMBL/GenBank/DDBJ whole genome shotgun (WGS) entry which is preliminary data.</text>
</comment>
<protein>
    <submittedName>
        <fullName evidence="1">Uncharacterized protein</fullName>
    </submittedName>
</protein>
<dbReference type="AlphaFoldDB" id="A0A9P6ZTM4"/>
<dbReference type="Proteomes" id="UP000714275">
    <property type="component" value="Unassembled WGS sequence"/>
</dbReference>
<sequence>DLIEIQPYSGSPKESRWAPENGMIIIKVYIPSTNDLWAAYVPTSVTLSMFTCIWLSKLSLHLRFSGSAMDTPEYYFDSDEVFQRWIKRRIRHGRNLPIVGHLDYAVYPLPLVVKET</sequence>
<accession>A0A9P6ZTM4</accession>
<keyword evidence="2" id="KW-1185">Reference proteome</keyword>
<name>A0A9P6ZTM4_9AGAM</name>
<evidence type="ECO:0000313" key="2">
    <source>
        <dbReference type="Proteomes" id="UP000714275"/>
    </source>
</evidence>
<gene>
    <name evidence="1" type="ORF">EV702DRAFT_972045</name>
</gene>
<organism evidence="1 2">
    <name type="scientific">Suillus placidus</name>
    <dbReference type="NCBI Taxonomy" id="48579"/>
    <lineage>
        <taxon>Eukaryota</taxon>
        <taxon>Fungi</taxon>
        <taxon>Dikarya</taxon>
        <taxon>Basidiomycota</taxon>
        <taxon>Agaricomycotina</taxon>
        <taxon>Agaricomycetes</taxon>
        <taxon>Agaricomycetidae</taxon>
        <taxon>Boletales</taxon>
        <taxon>Suillineae</taxon>
        <taxon>Suillaceae</taxon>
        <taxon>Suillus</taxon>
    </lineage>
</organism>
<evidence type="ECO:0000313" key="1">
    <source>
        <dbReference type="EMBL" id="KAG1776007.1"/>
    </source>
</evidence>
<feature type="non-terminal residue" evidence="1">
    <location>
        <position position="1"/>
    </location>
</feature>
<proteinExistence type="predicted"/>